<dbReference type="SUPFAM" id="SSF56112">
    <property type="entry name" value="Protein kinase-like (PK-like)"/>
    <property type="match status" value="1"/>
</dbReference>
<proteinExistence type="predicted"/>
<dbReference type="Proteomes" id="UP000789570">
    <property type="component" value="Unassembled WGS sequence"/>
</dbReference>
<dbReference type="InterPro" id="IPR001245">
    <property type="entry name" value="Ser-Thr/Tyr_kinase_cat_dom"/>
</dbReference>
<evidence type="ECO:0000313" key="3">
    <source>
        <dbReference type="Proteomes" id="UP000789570"/>
    </source>
</evidence>
<dbReference type="GO" id="GO:0004672">
    <property type="term" value="F:protein kinase activity"/>
    <property type="evidence" value="ECO:0007669"/>
    <property type="project" value="InterPro"/>
</dbReference>
<dbReference type="AlphaFoldDB" id="A0A9N8VSW7"/>
<name>A0A9N8VSW7_9GLOM</name>
<dbReference type="InterPro" id="IPR000719">
    <property type="entry name" value="Prot_kinase_dom"/>
</dbReference>
<dbReference type="Pfam" id="PF07714">
    <property type="entry name" value="PK_Tyr_Ser-Thr"/>
    <property type="match status" value="1"/>
</dbReference>
<dbReference type="EMBL" id="CAJVPQ010000238">
    <property type="protein sequence ID" value="CAG8461278.1"/>
    <property type="molecule type" value="Genomic_DNA"/>
</dbReference>
<organism evidence="2 3">
    <name type="scientific">Funneliformis caledonium</name>
    <dbReference type="NCBI Taxonomy" id="1117310"/>
    <lineage>
        <taxon>Eukaryota</taxon>
        <taxon>Fungi</taxon>
        <taxon>Fungi incertae sedis</taxon>
        <taxon>Mucoromycota</taxon>
        <taxon>Glomeromycotina</taxon>
        <taxon>Glomeromycetes</taxon>
        <taxon>Glomerales</taxon>
        <taxon>Glomeraceae</taxon>
        <taxon>Funneliformis</taxon>
    </lineage>
</organism>
<dbReference type="InterPro" id="IPR011009">
    <property type="entry name" value="Kinase-like_dom_sf"/>
</dbReference>
<evidence type="ECO:0000313" key="2">
    <source>
        <dbReference type="EMBL" id="CAG8461278.1"/>
    </source>
</evidence>
<sequence length="187" mass="21370">MTSSGIQILDNFISKTRQGSNSQYLEWIPYNQFEDVKSISQNEILNVRTAKWKVGPINIRENGRRNGPIIVVLKTLFDWKKSKSELSTTILNQSPDKFLPIYGITKDPSKNEFISVIKYAEKGDLHDYLDSKFPLLGWDKKLSILSSFLQDLKTIHELGLIHKDIHSKNILLSSRDSSQKDHPNGQG</sequence>
<dbReference type="Gene3D" id="1.10.510.10">
    <property type="entry name" value="Transferase(Phosphotransferase) domain 1"/>
    <property type="match status" value="1"/>
</dbReference>
<dbReference type="OrthoDB" id="6718656at2759"/>
<dbReference type="GO" id="GO:0005524">
    <property type="term" value="F:ATP binding"/>
    <property type="evidence" value="ECO:0007669"/>
    <property type="project" value="InterPro"/>
</dbReference>
<evidence type="ECO:0000259" key="1">
    <source>
        <dbReference type="PROSITE" id="PS50011"/>
    </source>
</evidence>
<keyword evidence="3" id="KW-1185">Reference proteome</keyword>
<dbReference type="PROSITE" id="PS50011">
    <property type="entry name" value="PROTEIN_KINASE_DOM"/>
    <property type="match status" value="1"/>
</dbReference>
<accession>A0A9N8VSW7</accession>
<reference evidence="2" key="1">
    <citation type="submission" date="2021-06" db="EMBL/GenBank/DDBJ databases">
        <authorList>
            <person name="Kallberg Y."/>
            <person name="Tangrot J."/>
            <person name="Rosling A."/>
        </authorList>
    </citation>
    <scope>NUCLEOTIDE SEQUENCE</scope>
    <source>
        <strain evidence="2">UK204</strain>
    </source>
</reference>
<protein>
    <submittedName>
        <fullName evidence="2">12947_t:CDS:1</fullName>
    </submittedName>
</protein>
<comment type="caution">
    <text evidence="2">The sequence shown here is derived from an EMBL/GenBank/DDBJ whole genome shotgun (WGS) entry which is preliminary data.</text>
</comment>
<feature type="domain" description="Protein kinase" evidence="1">
    <location>
        <begin position="33"/>
        <end position="187"/>
    </location>
</feature>
<gene>
    <name evidence="2" type="ORF">FCALED_LOCUS1753</name>
</gene>